<dbReference type="GO" id="GO:0005524">
    <property type="term" value="F:ATP binding"/>
    <property type="evidence" value="ECO:0007669"/>
    <property type="project" value="UniProtKB-KW"/>
</dbReference>
<dbReference type="AlphaFoldDB" id="I4C237"/>
<dbReference type="PROSITE" id="PS50109">
    <property type="entry name" value="HIS_KIN"/>
    <property type="match status" value="1"/>
</dbReference>
<dbReference type="SMART" id="SM00387">
    <property type="entry name" value="HATPase_c"/>
    <property type="match status" value="1"/>
</dbReference>
<feature type="domain" description="Histidine kinase" evidence="9">
    <location>
        <begin position="322"/>
        <end position="530"/>
    </location>
</feature>
<dbReference type="NCBIfam" id="TIGR00229">
    <property type="entry name" value="sensory_box"/>
    <property type="match status" value="1"/>
</dbReference>
<keyword evidence="7" id="KW-0067">ATP-binding</keyword>
<dbReference type="CDD" id="cd00130">
    <property type="entry name" value="PAS"/>
    <property type="match status" value="1"/>
</dbReference>
<dbReference type="InterPro" id="IPR036097">
    <property type="entry name" value="HisK_dim/P_sf"/>
</dbReference>
<dbReference type="RefSeq" id="WP_014808784.1">
    <property type="nucleotide sequence ID" value="NC_018025.1"/>
</dbReference>
<evidence type="ECO:0000313" key="11">
    <source>
        <dbReference type="Proteomes" id="UP000006055"/>
    </source>
</evidence>
<dbReference type="InterPro" id="IPR005467">
    <property type="entry name" value="His_kinase_dom"/>
</dbReference>
<dbReference type="EMBL" id="CP003360">
    <property type="protein sequence ID" value="AFM23628.1"/>
    <property type="molecule type" value="Genomic_DNA"/>
</dbReference>
<dbReference type="Gene3D" id="3.30.565.10">
    <property type="entry name" value="Histidine kinase-like ATPase, C-terminal domain"/>
    <property type="match status" value="1"/>
</dbReference>
<accession>I4C237</accession>
<dbReference type="PANTHER" id="PTHR43065">
    <property type="entry name" value="SENSOR HISTIDINE KINASE"/>
    <property type="match status" value="1"/>
</dbReference>
<dbReference type="eggNOG" id="COG3829">
    <property type="taxonomic scope" value="Bacteria"/>
</dbReference>
<keyword evidence="3" id="KW-0597">Phosphoprotein</keyword>
<dbReference type="InterPro" id="IPR004358">
    <property type="entry name" value="Sig_transdc_His_kin-like_C"/>
</dbReference>
<evidence type="ECO:0000256" key="7">
    <source>
        <dbReference type="ARBA" id="ARBA00022840"/>
    </source>
</evidence>
<dbReference type="SUPFAM" id="SSF55785">
    <property type="entry name" value="PYP-like sensor domain (PAS domain)"/>
    <property type="match status" value="1"/>
</dbReference>
<dbReference type="eggNOG" id="COG2205">
    <property type="taxonomic scope" value="Bacteria"/>
</dbReference>
<dbReference type="SUPFAM" id="SSF47384">
    <property type="entry name" value="Homodimeric domain of signal transducing histidine kinase"/>
    <property type="match status" value="1"/>
</dbReference>
<dbReference type="InterPro" id="IPR036890">
    <property type="entry name" value="HATPase_C_sf"/>
</dbReference>
<keyword evidence="6" id="KW-0418">Kinase</keyword>
<dbReference type="CDD" id="cd00082">
    <property type="entry name" value="HisKA"/>
    <property type="match status" value="1"/>
</dbReference>
<evidence type="ECO:0000256" key="1">
    <source>
        <dbReference type="ARBA" id="ARBA00000085"/>
    </source>
</evidence>
<dbReference type="Pfam" id="PF02518">
    <property type="entry name" value="HATPase_c"/>
    <property type="match status" value="1"/>
</dbReference>
<dbReference type="STRING" id="706587.Desti_0909"/>
<dbReference type="PRINTS" id="PR00344">
    <property type="entry name" value="BCTRLSENSOR"/>
</dbReference>
<comment type="catalytic activity">
    <reaction evidence="1">
        <text>ATP + protein L-histidine = ADP + protein N-phospho-L-histidine.</text>
        <dbReference type="EC" id="2.7.13.3"/>
    </reaction>
</comment>
<keyword evidence="5" id="KW-0547">Nucleotide-binding</keyword>
<evidence type="ECO:0000256" key="4">
    <source>
        <dbReference type="ARBA" id="ARBA00022679"/>
    </source>
</evidence>
<dbReference type="EC" id="2.7.13.3" evidence="2"/>
<dbReference type="OrthoDB" id="5497171at2"/>
<organism evidence="10 11">
    <name type="scientific">Desulfomonile tiedjei (strain ATCC 49306 / DSM 6799 / DCB-1)</name>
    <dbReference type="NCBI Taxonomy" id="706587"/>
    <lineage>
        <taxon>Bacteria</taxon>
        <taxon>Pseudomonadati</taxon>
        <taxon>Thermodesulfobacteriota</taxon>
        <taxon>Desulfomonilia</taxon>
        <taxon>Desulfomonilales</taxon>
        <taxon>Desulfomonilaceae</taxon>
        <taxon>Desulfomonile</taxon>
    </lineage>
</organism>
<reference evidence="11" key="1">
    <citation type="submission" date="2012-06" db="EMBL/GenBank/DDBJ databases">
        <title>Complete sequence of chromosome of Desulfomonile tiedjei DSM 6799.</title>
        <authorList>
            <person name="Lucas S."/>
            <person name="Copeland A."/>
            <person name="Lapidus A."/>
            <person name="Glavina del Rio T."/>
            <person name="Dalin E."/>
            <person name="Tice H."/>
            <person name="Bruce D."/>
            <person name="Goodwin L."/>
            <person name="Pitluck S."/>
            <person name="Peters L."/>
            <person name="Ovchinnikova G."/>
            <person name="Zeytun A."/>
            <person name="Lu M."/>
            <person name="Kyrpides N."/>
            <person name="Mavromatis K."/>
            <person name="Ivanova N."/>
            <person name="Brettin T."/>
            <person name="Detter J.C."/>
            <person name="Han C."/>
            <person name="Larimer F."/>
            <person name="Land M."/>
            <person name="Hauser L."/>
            <person name="Markowitz V."/>
            <person name="Cheng J.-F."/>
            <person name="Hugenholtz P."/>
            <person name="Woyke T."/>
            <person name="Wu D."/>
            <person name="Spring S."/>
            <person name="Schroeder M."/>
            <person name="Brambilla E."/>
            <person name="Klenk H.-P."/>
            <person name="Eisen J.A."/>
        </authorList>
    </citation>
    <scope>NUCLEOTIDE SEQUENCE [LARGE SCALE GENOMIC DNA]</scope>
    <source>
        <strain evidence="11">ATCC 49306 / DSM 6799 / DCB-1</strain>
    </source>
</reference>
<evidence type="ECO:0000256" key="5">
    <source>
        <dbReference type="ARBA" id="ARBA00022741"/>
    </source>
</evidence>
<dbReference type="Gene3D" id="3.30.450.20">
    <property type="entry name" value="PAS domain"/>
    <property type="match status" value="1"/>
</dbReference>
<dbReference type="GO" id="GO:0000155">
    <property type="term" value="F:phosphorelay sensor kinase activity"/>
    <property type="evidence" value="ECO:0007669"/>
    <property type="project" value="InterPro"/>
</dbReference>
<evidence type="ECO:0000256" key="6">
    <source>
        <dbReference type="ARBA" id="ARBA00022777"/>
    </source>
</evidence>
<evidence type="ECO:0000259" key="9">
    <source>
        <dbReference type="PROSITE" id="PS50109"/>
    </source>
</evidence>
<dbReference type="InterPro" id="IPR035965">
    <property type="entry name" value="PAS-like_dom_sf"/>
</dbReference>
<dbReference type="Proteomes" id="UP000006055">
    <property type="component" value="Chromosome"/>
</dbReference>
<keyword evidence="4" id="KW-0808">Transferase</keyword>
<dbReference type="Pfam" id="PF14361">
    <property type="entry name" value="RsbRD_N"/>
    <property type="match status" value="1"/>
</dbReference>
<proteinExistence type="predicted"/>
<dbReference type="Gene3D" id="1.10.287.130">
    <property type="match status" value="1"/>
</dbReference>
<evidence type="ECO:0000256" key="3">
    <source>
        <dbReference type="ARBA" id="ARBA00022553"/>
    </source>
</evidence>
<dbReference type="Pfam" id="PF00512">
    <property type="entry name" value="HisKA"/>
    <property type="match status" value="1"/>
</dbReference>
<dbReference type="InterPro" id="IPR003594">
    <property type="entry name" value="HATPase_dom"/>
</dbReference>
<dbReference type="InterPro" id="IPR000014">
    <property type="entry name" value="PAS"/>
</dbReference>
<dbReference type="Pfam" id="PF13426">
    <property type="entry name" value="PAS_9"/>
    <property type="match status" value="1"/>
</dbReference>
<evidence type="ECO:0000313" key="10">
    <source>
        <dbReference type="EMBL" id="AFM23628.1"/>
    </source>
</evidence>
<dbReference type="SUPFAM" id="SSF55874">
    <property type="entry name" value="ATPase domain of HSP90 chaperone/DNA topoisomerase II/histidine kinase"/>
    <property type="match status" value="1"/>
</dbReference>
<gene>
    <name evidence="10" type="ordered locus">Desti_0909</name>
</gene>
<dbReference type="InterPro" id="IPR025751">
    <property type="entry name" value="RsbRD_N_dom"/>
</dbReference>
<name>I4C237_DESTA</name>
<protein>
    <recommendedName>
        <fullName evidence="2">histidine kinase</fullName>
        <ecNumber evidence="2">2.7.13.3</ecNumber>
    </recommendedName>
</protein>
<keyword evidence="8" id="KW-0902">Two-component regulatory system</keyword>
<dbReference type="PANTHER" id="PTHR43065:SF10">
    <property type="entry name" value="PEROXIDE STRESS-ACTIVATED HISTIDINE KINASE MAK3"/>
    <property type="match status" value="1"/>
</dbReference>
<evidence type="ECO:0000256" key="2">
    <source>
        <dbReference type="ARBA" id="ARBA00012438"/>
    </source>
</evidence>
<dbReference type="SMART" id="SM00388">
    <property type="entry name" value="HisKA"/>
    <property type="match status" value="1"/>
</dbReference>
<evidence type="ECO:0000256" key="8">
    <source>
        <dbReference type="ARBA" id="ARBA00023012"/>
    </source>
</evidence>
<dbReference type="InterPro" id="IPR003661">
    <property type="entry name" value="HisK_dim/P_dom"/>
</dbReference>
<dbReference type="KEGG" id="dti:Desti_0909"/>
<keyword evidence="11" id="KW-1185">Reference proteome</keyword>
<sequence length="530" mass="59908">MKPDSSIIFGVSTENGEEGKPPAGSSLVAPDPLLRWLRTHADSIVQEWVDILHKLSPSYSRRPREELVGTVTEAFLADLEFLSHNRLTRIELFIDYITEKRLAAGFPLSDVQKAFELFRSIVTRRLLAQRRLKLLAQSVEPINACLSYTIHSFSDHFQHMHERSIREHAEDLEKEISIRTTELAESERRYKTLVEEIHDGYFVIQNGRIEFANQAFCRMHGTTPEHAMGQPFLRFVAPEWHEQFRAAQMGTSVGEPPSHTVEYIRLGCDPENGATEIKAKTVDLGQGLVTIGVCRDISERVAMERKVRENERLAYVGQLTASLSHEIRNPLSSINMNLQILSDTLHLDGFDRRRLDITVKEVSRLENILRQLLDLSRPVSIELSSADIRDVVQSCIDLVEPKTAEKHLKIVQRYSANLQTCKLDAKKLQQALLNLILNAIEVTDEGHRIFVFAKKAQDEYLEVGVRDSGPGIDPASVSRLFDPFFTTKAQGSGLGLSNVKRIVEAHLGSVQVRTCKGSGATFVMRLPWRT</sequence>
<dbReference type="SMART" id="SM00091">
    <property type="entry name" value="PAS"/>
    <property type="match status" value="1"/>
</dbReference>
<dbReference type="HOGENOM" id="CLU_000445_114_39_7"/>